<organism evidence="2 3">
    <name type="scientific">Pycnococcus provasolii</name>
    <dbReference type="NCBI Taxonomy" id="41880"/>
    <lineage>
        <taxon>Eukaryota</taxon>
        <taxon>Viridiplantae</taxon>
        <taxon>Chlorophyta</taxon>
        <taxon>Pseudoscourfieldiophyceae</taxon>
        <taxon>Pseudoscourfieldiales</taxon>
        <taxon>Pycnococcaceae</taxon>
        <taxon>Pycnococcus</taxon>
    </lineage>
</organism>
<dbReference type="AlphaFoldDB" id="A0A830H9Z4"/>
<name>A0A830H9Z4_9CHLO</name>
<dbReference type="Proteomes" id="UP000660262">
    <property type="component" value="Unassembled WGS sequence"/>
</dbReference>
<evidence type="ECO:0000256" key="1">
    <source>
        <dbReference type="SAM" id="SignalP"/>
    </source>
</evidence>
<proteinExistence type="predicted"/>
<sequence length="202" mass="21622">MSPLSLNIFRHSALLVIILTAVAVASTFASSGVAEARPRFGYALGQARDFAVREFTENPMYSLAPVQPTVASAVAVAKTKSALANLFTADFPCGMLGGVAPFNVLCPFNSTQGFVWPSDVPTIAVGPATGAPKWRVGPINYNNLVQYGAEALVSRAMGFIARHTTYQRGRISLCEGSRSMWGCLVRIAYQYVLVEATTKPDI</sequence>
<evidence type="ECO:0000313" key="2">
    <source>
        <dbReference type="EMBL" id="GHP03914.1"/>
    </source>
</evidence>
<comment type="caution">
    <text evidence="2">The sequence shown here is derived from an EMBL/GenBank/DDBJ whole genome shotgun (WGS) entry which is preliminary data.</text>
</comment>
<protein>
    <submittedName>
        <fullName evidence="2">Uncharacterized protein</fullName>
    </submittedName>
</protein>
<keyword evidence="3" id="KW-1185">Reference proteome</keyword>
<keyword evidence="1" id="KW-0732">Signal</keyword>
<gene>
    <name evidence="2" type="ORF">PPROV_000266800</name>
</gene>
<feature type="signal peptide" evidence="1">
    <location>
        <begin position="1"/>
        <end position="29"/>
    </location>
</feature>
<reference evidence="2" key="1">
    <citation type="submission" date="2020-10" db="EMBL/GenBank/DDBJ databases">
        <title>Unveiling of a novel bifunctional photoreceptor, Dualchrome1, isolated from a cosmopolitan green alga.</title>
        <authorList>
            <person name="Suzuki S."/>
            <person name="Kawachi M."/>
        </authorList>
    </citation>
    <scope>NUCLEOTIDE SEQUENCE</scope>
    <source>
        <strain evidence="2">NIES 2893</strain>
    </source>
</reference>
<feature type="chain" id="PRO_5032783317" evidence="1">
    <location>
        <begin position="30"/>
        <end position="202"/>
    </location>
</feature>
<accession>A0A830H9Z4</accession>
<dbReference type="EMBL" id="BNJQ01000006">
    <property type="protein sequence ID" value="GHP03914.1"/>
    <property type="molecule type" value="Genomic_DNA"/>
</dbReference>
<evidence type="ECO:0000313" key="3">
    <source>
        <dbReference type="Proteomes" id="UP000660262"/>
    </source>
</evidence>